<name>A0ABR6S614_ANAVA</name>
<evidence type="ECO:0000313" key="1">
    <source>
        <dbReference type="EMBL" id="MBC1301822.1"/>
    </source>
</evidence>
<dbReference type="GeneID" id="58725457"/>
<proteinExistence type="predicted"/>
<organism evidence="1 2">
    <name type="scientific">Trichormus variabilis N2B</name>
    <dbReference type="NCBI Taxonomy" id="2681315"/>
    <lineage>
        <taxon>Bacteria</taxon>
        <taxon>Bacillati</taxon>
        <taxon>Cyanobacteriota</taxon>
        <taxon>Cyanophyceae</taxon>
        <taxon>Nostocales</taxon>
        <taxon>Nostocaceae</taxon>
        <taxon>Trichormus</taxon>
    </lineage>
</organism>
<dbReference type="EMBL" id="JACKZP010000021">
    <property type="protein sequence ID" value="MBC1301822.1"/>
    <property type="molecule type" value="Genomic_DNA"/>
</dbReference>
<accession>A0ABR6S614</accession>
<keyword evidence="2" id="KW-1185">Reference proteome</keyword>
<dbReference type="RefSeq" id="WP_011319458.1">
    <property type="nucleotide sequence ID" value="NZ_JACKZP010000021.1"/>
</dbReference>
<evidence type="ECO:0000313" key="2">
    <source>
        <dbReference type="Proteomes" id="UP000570851"/>
    </source>
</evidence>
<sequence>MQQTKKIHSLGLMFLLLIGVFSCTSVNVSDWKDGNISFGRNITPIRNIKPTQDKQTKVYIQGKVEKQVPLLQRRVYQINDSTGTIWVVTKQNNLKPGESVVFQGKVRYESIPIAGEEFGELYLVEE</sequence>
<gene>
    <name evidence="1" type="ORF">GNE12_07820</name>
</gene>
<dbReference type="PROSITE" id="PS51257">
    <property type="entry name" value="PROKAR_LIPOPROTEIN"/>
    <property type="match status" value="1"/>
</dbReference>
<comment type="caution">
    <text evidence="1">The sequence shown here is derived from an EMBL/GenBank/DDBJ whole genome shotgun (WGS) entry which is preliminary data.</text>
</comment>
<dbReference type="InterPro" id="IPR036700">
    <property type="entry name" value="BOBF_sf"/>
</dbReference>
<protein>
    <recommendedName>
        <fullName evidence="3">DNA-binding protein</fullName>
    </recommendedName>
</protein>
<dbReference type="Proteomes" id="UP000570851">
    <property type="component" value="Unassembled WGS sequence"/>
</dbReference>
<reference evidence="1 2" key="1">
    <citation type="submission" date="2019-11" db="EMBL/GenBank/DDBJ databases">
        <title>Comparison of genomes from free-living endosymbiotic cyanobacteria isolated from Azolla.</title>
        <authorList>
            <person name="Thiel T."/>
            <person name="Pratte B."/>
        </authorList>
    </citation>
    <scope>NUCLEOTIDE SEQUENCE [LARGE SCALE GENOMIC DNA]</scope>
    <source>
        <strain evidence="1 2">N2B</strain>
    </source>
</reference>
<evidence type="ECO:0008006" key="3">
    <source>
        <dbReference type="Google" id="ProtNLM"/>
    </source>
</evidence>
<dbReference type="SUPFAM" id="SSF101756">
    <property type="entry name" value="Hypothetical protein YgiW"/>
    <property type="match status" value="1"/>
</dbReference>